<dbReference type="Proteomes" id="UP000309893">
    <property type="component" value="Unassembled WGS sequence"/>
</dbReference>
<sequence length="243" mass="26478">MTANDEAAFTFSWLALKLLGRGLYSNPWSALSELVANGLDAQAQRVFVYVDARDRAHATVEVIDDGSGMSRDDINTYVKVGHNKRKEARSAGITGIKGRKGIGKLAALFLSQHFYLITKHSGELTSWELDAREGKVVDDENPKLLAVENLPESPNDLLWSSLDSGTRLVLNDVDLTGYGPQSIAALGSRLANQFLLPVASPPQILMAVRLTDSVQPAEYMPVAKSVAFRNLAEGGFRLSAQHR</sequence>
<evidence type="ECO:0000313" key="1">
    <source>
        <dbReference type="EMBL" id="TGY36291.1"/>
    </source>
</evidence>
<organism evidence="1 2">
    <name type="scientific">Microbacterium laevaniformans</name>
    <dbReference type="NCBI Taxonomy" id="36807"/>
    <lineage>
        <taxon>Bacteria</taxon>
        <taxon>Bacillati</taxon>
        <taxon>Actinomycetota</taxon>
        <taxon>Actinomycetes</taxon>
        <taxon>Micrococcales</taxon>
        <taxon>Microbacteriaceae</taxon>
        <taxon>Microbacterium</taxon>
    </lineage>
</organism>
<reference evidence="1 2" key="1">
    <citation type="submission" date="2019-04" db="EMBL/GenBank/DDBJ databases">
        <title>Microbes associate with the intestines of laboratory mice.</title>
        <authorList>
            <person name="Navarre W."/>
            <person name="Wong E."/>
            <person name="Huang K."/>
            <person name="Tropini C."/>
            <person name="Ng K."/>
            <person name="Yu B."/>
        </authorList>
    </citation>
    <scope>NUCLEOTIDE SEQUENCE [LARGE SCALE GENOMIC DNA]</scope>
    <source>
        <strain evidence="1 2">NM46_B2-13</strain>
    </source>
</reference>
<dbReference type="Pfam" id="PF13589">
    <property type="entry name" value="HATPase_c_3"/>
    <property type="match status" value="1"/>
</dbReference>
<evidence type="ECO:0008006" key="3">
    <source>
        <dbReference type="Google" id="ProtNLM"/>
    </source>
</evidence>
<proteinExistence type="predicted"/>
<dbReference type="EMBL" id="SRYO01000006">
    <property type="protein sequence ID" value="TGY36291.1"/>
    <property type="molecule type" value="Genomic_DNA"/>
</dbReference>
<evidence type="ECO:0000313" key="2">
    <source>
        <dbReference type="Proteomes" id="UP000309893"/>
    </source>
</evidence>
<name>A0A4S2D617_9MICO</name>
<dbReference type="AlphaFoldDB" id="A0A4S2D617"/>
<dbReference type="Gene3D" id="3.30.565.10">
    <property type="entry name" value="Histidine kinase-like ATPase, C-terminal domain"/>
    <property type="match status" value="1"/>
</dbReference>
<protein>
    <recommendedName>
        <fullName evidence="3">ATP-binding protein</fullName>
    </recommendedName>
</protein>
<dbReference type="InterPro" id="IPR036890">
    <property type="entry name" value="HATPase_C_sf"/>
</dbReference>
<accession>A0A4S2D617</accession>
<dbReference type="SUPFAM" id="SSF55874">
    <property type="entry name" value="ATPase domain of HSP90 chaperone/DNA topoisomerase II/histidine kinase"/>
    <property type="match status" value="1"/>
</dbReference>
<dbReference type="OrthoDB" id="5096633at2"/>
<gene>
    <name evidence="1" type="ORF">E5344_11010</name>
</gene>
<comment type="caution">
    <text evidence="1">The sequence shown here is derived from an EMBL/GenBank/DDBJ whole genome shotgun (WGS) entry which is preliminary data.</text>
</comment>
<dbReference type="RefSeq" id="WP_135949654.1">
    <property type="nucleotide sequence ID" value="NZ_SRYO01000006.1"/>
</dbReference>